<dbReference type="Proteomes" id="UP000294588">
    <property type="component" value="Unassembled WGS sequence"/>
</dbReference>
<name>A0AC61QIG8_9BACT</name>
<accession>A0AC61QIG8</accession>
<dbReference type="EMBL" id="SMOG01000017">
    <property type="protein sequence ID" value="TDF72752.1"/>
    <property type="molecule type" value="Genomic_DNA"/>
</dbReference>
<organism evidence="1 2">
    <name type="scientific">Candidatus Syntrophosphaera thermopropionivorans</name>
    <dbReference type="NCBI Taxonomy" id="2593015"/>
    <lineage>
        <taxon>Bacteria</taxon>
        <taxon>Pseudomonadati</taxon>
        <taxon>Candidatus Cloacimonadota</taxon>
        <taxon>Candidatus Cloacimonadia</taxon>
        <taxon>Candidatus Cloacimonadales</taxon>
        <taxon>Candidatus Cloacimonadaceae</taxon>
        <taxon>Candidatus Syntrophosphaera</taxon>
    </lineage>
</organism>
<evidence type="ECO:0000313" key="1">
    <source>
        <dbReference type="EMBL" id="TDF72752.1"/>
    </source>
</evidence>
<reference evidence="1" key="1">
    <citation type="submission" date="2019-03" db="EMBL/GenBank/DDBJ databases">
        <title>Candidatus Syntrophosphaera thermopropionivorans: a novel player in syntrophic propionate oxidation during anaerobic digestion.</title>
        <authorList>
            <person name="Dyksma S."/>
        </authorList>
    </citation>
    <scope>NUCLEOTIDE SEQUENCE</scope>
    <source>
        <strain evidence="1">W5</strain>
    </source>
</reference>
<keyword evidence="2" id="KW-1185">Reference proteome</keyword>
<sequence>MKQKNRSIIWLAKRYLRGQSAFFINRSHFLTLIGLTLGVTGLLCVSSVMNGLRTDIQERITGTLSEIKISRPDGAPFSEYDKMVDKLSQEGFLSAPVVRNELVIIKEGKLSPTLSLGIDPNRHSKISSVFQPKEMDNSAGFQGLLAGNIQSNEFTDGGIAMGIGLAASMDVRIGDEIELLSPVFNVPSAFGMLPRVRKLKVTAIFTTGMPEYDETYSFIPLSIAQFFSGYTSEIDYIEVKTGAFSNPQRATRKIKALFPEFEVEDWSAYDPSLYSSIRFEKNLMFLIMLFMYIIASFNLIGNLWKTITRKKKELGLLKAFGYKESELGTLFLYQALFLATLGIALGLIIATVLLLIQQQYGIISMDLGTAGLSALPVKFATSDYLMVIIFSYVVTFLSVILPLRKLKNVNPVELIRQTA</sequence>
<comment type="caution">
    <text evidence="1">The sequence shown here is derived from an EMBL/GenBank/DDBJ whole genome shotgun (WGS) entry which is preliminary data.</text>
</comment>
<evidence type="ECO:0000313" key="2">
    <source>
        <dbReference type="Proteomes" id="UP000294588"/>
    </source>
</evidence>
<gene>
    <name evidence="1" type="ORF">E0946_05410</name>
</gene>
<proteinExistence type="predicted"/>
<protein>
    <submittedName>
        <fullName evidence="1">ABC transporter permease</fullName>
    </submittedName>
</protein>